<accession>A0A7H0JYV0</accession>
<evidence type="ECO:0000313" key="7">
    <source>
        <dbReference type="Proteomes" id="UP000642876"/>
    </source>
</evidence>
<feature type="region of interest" description="Disordered" evidence="1">
    <location>
        <begin position="762"/>
        <end position="785"/>
    </location>
</feature>
<dbReference type="EMBL" id="JACMYE010000006">
    <property type="protein sequence ID" value="MBC3179196.1"/>
    <property type="molecule type" value="Genomic_DNA"/>
</dbReference>
<dbReference type="RefSeq" id="WP_186337540.1">
    <property type="nucleotide sequence ID" value="NZ_CP061032.1"/>
</dbReference>
<gene>
    <name evidence="4" type="ORF">H7348_07740</name>
    <name evidence="5" type="ORF">IAU68_11350</name>
</gene>
<evidence type="ECO:0008006" key="8">
    <source>
        <dbReference type="Google" id="ProtNLM"/>
    </source>
</evidence>
<dbReference type="EMBL" id="CP061032">
    <property type="protein sequence ID" value="QNP90216.1"/>
    <property type="molecule type" value="Genomic_DNA"/>
</dbReference>
<sequence length="785" mass="83116">MMRRSTRLAAAALALALTAPPARAVPAVPLSPDNPEVADQWVNEAVRPGEGELASIELVDAPTSASAHDPFHVKLRITNHTDETLNTLKVVPRRAAPVASVVEQRVAAVAGVGEYEPMGDEGVVDKQIAPGDSVETEMTLRAPGGIGTYPMLLELVDATGTTLDTDRFHLGVRGSEDDVEPGEITALYPVSAPVDIVPGETGEAPENPPLVLESENLADQLAAGGRLDALVEQYLDAVQTPEVGYATCMALDPALVDTVDRMAGGYTVSDTRNAVVEEPKRLRDSWGSGEDTDAAPGRGADDAKAWLDKVRQVSEQGCTVALPWANADLNAVARTGDEWLMREAVERGPFALQRVLGNAGTINTVVTGPGYVEPEAAPALGWADHTRSSVPDGGMQAAWEEAHTGGDPRPQQPVRVLAAQNPSAERFSWIAPGVMQVGYQDSLAAVLASTGTHPDTPGYTNPSLRFDATIDSKKARDISAAAAMRQAARDKVLINPPATWDADTATVLLGTVASIIADGTSRPVSFGDYLAAPPDVAPAEHTGTNFPDPAAYTDAEILQVTQQNGFINDITALMVPDPAIALTRYGFTLPLRRDMLTALTTNGRRALSLYDDTTRATGERLAASRTTLNELRDSVTLIPPGNVYTRASSSSPLLIVAQNGMPLPVRTEIRYFGPDDARLNVPGALKIPARGSVTVQMTADLPESNRGTELQLYLAGASGQPISTPVDIAVRTAGVELRGWAVAAALVAAALALALLTRFKRSKAPPDRRATSRPAQRTTRERRQP</sequence>
<evidence type="ECO:0000256" key="2">
    <source>
        <dbReference type="SAM" id="Phobius"/>
    </source>
</evidence>
<feature type="signal peptide" evidence="3">
    <location>
        <begin position="1"/>
        <end position="24"/>
    </location>
</feature>
<feature type="chain" id="PRO_5028894944" description="Secreted protein" evidence="3">
    <location>
        <begin position="25"/>
        <end position="785"/>
    </location>
</feature>
<keyword evidence="2" id="KW-0812">Transmembrane</keyword>
<evidence type="ECO:0000313" key="5">
    <source>
        <dbReference type="EMBL" id="QNP90216.1"/>
    </source>
</evidence>
<dbReference type="Proteomes" id="UP000516235">
    <property type="component" value="Chromosome"/>
</dbReference>
<feature type="transmembrane region" description="Helical" evidence="2">
    <location>
        <begin position="740"/>
        <end position="759"/>
    </location>
</feature>
<evidence type="ECO:0000313" key="4">
    <source>
        <dbReference type="EMBL" id="MBC3179196.1"/>
    </source>
</evidence>
<proteinExistence type="predicted"/>
<dbReference type="AlphaFoldDB" id="A0A7H0JYV0"/>
<evidence type="ECO:0000256" key="1">
    <source>
        <dbReference type="SAM" id="MobiDB-lite"/>
    </source>
</evidence>
<keyword evidence="7" id="KW-1185">Reference proteome</keyword>
<evidence type="ECO:0000313" key="6">
    <source>
        <dbReference type="Proteomes" id="UP000516235"/>
    </source>
</evidence>
<reference evidence="6 7" key="1">
    <citation type="submission" date="2020-08" db="EMBL/GenBank/DDBJ databases">
        <title>novel species in genus Corynebacterium.</title>
        <authorList>
            <person name="Zhang G."/>
        </authorList>
    </citation>
    <scope>NUCLEOTIDE SEQUENCE [LARGE SCALE GENOMIC DNA]</scope>
    <source>
        <strain evidence="6 7">zg-917</strain>
        <strain evidence="5">Zg-917</strain>
    </source>
</reference>
<name>A0A7H0JYV0_9CORY</name>
<organism evidence="5 6">
    <name type="scientific">Corynebacterium lujinxingii</name>
    <dbReference type="NCBI Taxonomy" id="2763010"/>
    <lineage>
        <taxon>Bacteria</taxon>
        <taxon>Bacillati</taxon>
        <taxon>Actinomycetota</taxon>
        <taxon>Actinomycetes</taxon>
        <taxon>Mycobacteriales</taxon>
        <taxon>Corynebacteriaceae</taxon>
        <taxon>Corynebacterium</taxon>
    </lineage>
</organism>
<evidence type="ECO:0000256" key="3">
    <source>
        <dbReference type="SAM" id="SignalP"/>
    </source>
</evidence>
<dbReference type="KEGG" id="cluj:IAU68_11350"/>
<protein>
    <recommendedName>
        <fullName evidence="8">Secreted protein</fullName>
    </recommendedName>
</protein>
<keyword evidence="2" id="KW-0472">Membrane</keyword>
<dbReference type="Proteomes" id="UP000642876">
    <property type="component" value="Unassembled WGS sequence"/>
</dbReference>
<feature type="region of interest" description="Disordered" evidence="1">
    <location>
        <begin position="280"/>
        <end position="300"/>
    </location>
</feature>
<keyword evidence="3" id="KW-0732">Signal</keyword>
<keyword evidence="2" id="KW-1133">Transmembrane helix</keyword>